<dbReference type="PANTHER" id="PTHR35295">
    <property type="entry name" value="DNA LIGASE-LIKE PROTEIN"/>
    <property type="match status" value="1"/>
</dbReference>
<proteinExistence type="predicted"/>
<name>A0A438DKB5_VITVI</name>
<evidence type="ECO:0000313" key="3">
    <source>
        <dbReference type="EMBL" id="RVW35925.1"/>
    </source>
</evidence>
<feature type="compositionally biased region" description="Basic and acidic residues" evidence="2">
    <location>
        <begin position="49"/>
        <end position="64"/>
    </location>
</feature>
<feature type="coiled-coil region" evidence="1">
    <location>
        <begin position="128"/>
        <end position="155"/>
    </location>
</feature>
<dbReference type="PANTHER" id="PTHR35295:SF1">
    <property type="entry name" value="DNA LIGASE-LIKE PROTEIN"/>
    <property type="match status" value="1"/>
</dbReference>
<comment type="caution">
    <text evidence="3">The sequence shown here is derived from an EMBL/GenBank/DDBJ whole genome shotgun (WGS) entry which is preliminary data.</text>
</comment>
<evidence type="ECO:0008006" key="5">
    <source>
        <dbReference type="Google" id="ProtNLM"/>
    </source>
</evidence>
<reference evidence="3 4" key="1">
    <citation type="journal article" date="2018" name="PLoS Genet.">
        <title>Population sequencing reveals clonal diversity and ancestral inbreeding in the grapevine cultivar Chardonnay.</title>
        <authorList>
            <person name="Roach M.J."/>
            <person name="Johnson D.L."/>
            <person name="Bohlmann J."/>
            <person name="van Vuuren H.J."/>
            <person name="Jones S.J."/>
            <person name="Pretorius I.S."/>
            <person name="Schmidt S.A."/>
            <person name="Borneman A.R."/>
        </authorList>
    </citation>
    <scope>NUCLEOTIDE SEQUENCE [LARGE SCALE GENOMIC DNA]</scope>
    <source>
        <strain evidence="4">cv. Chardonnay</strain>
        <tissue evidence="3">Leaf</tissue>
    </source>
</reference>
<evidence type="ECO:0000256" key="2">
    <source>
        <dbReference type="SAM" id="MobiDB-lite"/>
    </source>
</evidence>
<feature type="region of interest" description="Disordered" evidence="2">
    <location>
        <begin position="1"/>
        <end position="20"/>
    </location>
</feature>
<evidence type="ECO:0000256" key="1">
    <source>
        <dbReference type="SAM" id="Coils"/>
    </source>
</evidence>
<organism evidence="3 4">
    <name type="scientific">Vitis vinifera</name>
    <name type="common">Grape</name>
    <dbReference type="NCBI Taxonomy" id="29760"/>
    <lineage>
        <taxon>Eukaryota</taxon>
        <taxon>Viridiplantae</taxon>
        <taxon>Streptophyta</taxon>
        <taxon>Embryophyta</taxon>
        <taxon>Tracheophyta</taxon>
        <taxon>Spermatophyta</taxon>
        <taxon>Magnoliopsida</taxon>
        <taxon>eudicotyledons</taxon>
        <taxon>Gunneridae</taxon>
        <taxon>Pentapetalae</taxon>
        <taxon>rosids</taxon>
        <taxon>Vitales</taxon>
        <taxon>Vitaceae</taxon>
        <taxon>Viteae</taxon>
        <taxon>Vitis</taxon>
    </lineage>
</organism>
<keyword evidence="1" id="KW-0175">Coiled coil</keyword>
<sequence length="250" mass="28583">MSSTKASAKKRALNSDVSKSGKKLRVEEDDLFDPDLSSDLKGIMSALHQIREKSQRDGQKKNEETISSLSTEMKSMIDDLKSKLEKERQSFAKALSKSSKECENSLKIEAARFQEVYEKFSKERSAHLQAFQDSISKFEEEKERLFMRYEQQRKKEKTMISEHEKACADKIARLEESLKKKKQVNYWFIEVGSAFSFLSLSLSLSSLSHGNSYKPLLSFGTQDDKTFNILRKTLGSFLGNGSDEDFPPDD</sequence>
<accession>A0A438DKB5</accession>
<feature type="region of interest" description="Disordered" evidence="2">
    <location>
        <begin position="48"/>
        <end position="67"/>
    </location>
</feature>
<dbReference type="Proteomes" id="UP000288805">
    <property type="component" value="Unassembled WGS sequence"/>
</dbReference>
<evidence type="ECO:0000313" key="4">
    <source>
        <dbReference type="Proteomes" id="UP000288805"/>
    </source>
</evidence>
<dbReference type="EMBL" id="QGNW01001588">
    <property type="protein sequence ID" value="RVW35925.1"/>
    <property type="molecule type" value="Genomic_DNA"/>
</dbReference>
<protein>
    <recommendedName>
        <fullName evidence="5">DNA ligase 1</fullName>
    </recommendedName>
</protein>
<gene>
    <name evidence="3" type="ORF">CK203_090584</name>
</gene>
<dbReference type="AlphaFoldDB" id="A0A438DKB5"/>